<reference evidence="1 2" key="1">
    <citation type="journal article" date="2013" name="Genome Announc.">
        <title>Complete Genome Sequence of Glaciecola psychrophila Strain 170T.</title>
        <authorList>
            <person name="Yin J."/>
            <person name="Chen J."/>
            <person name="Liu G."/>
            <person name="Yu Y."/>
            <person name="Song L."/>
            <person name="Wang X."/>
            <person name="Qu X."/>
        </authorList>
    </citation>
    <scope>NUCLEOTIDE SEQUENCE [LARGE SCALE GENOMIC DNA]</scope>
    <source>
        <strain evidence="1 2">170</strain>
    </source>
</reference>
<dbReference type="HOGENOM" id="CLU_3237227_0_0_6"/>
<organism evidence="1 2">
    <name type="scientific">Paraglaciecola psychrophila 170</name>
    <dbReference type="NCBI Taxonomy" id="1129794"/>
    <lineage>
        <taxon>Bacteria</taxon>
        <taxon>Pseudomonadati</taxon>
        <taxon>Pseudomonadota</taxon>
        <taxon>Gammaproteobacteria</taxon>
        <taxon>Alteromonadales</taxon>
        <taxon>Alteromonadaceae</taxon>
        <taxon>Paraglaciecola</taxon>
    </lineage>
</organism>
<dbReference type="EMBL" id="CP003837">
    <property type="protein sequence ID" value="AGH45992.1"/>
    <property type="molecule type" value="Genomic_DNA"/>
</dbReference>
<name>M4S5U6_9ALTE</name>
<dbReference type="PATRIC" id="fig|1129794.4.peg.3872"/>
<proteinExistence type="predicted"/>
<dbReference type="eggNOG" id="COG2826">
    <property type="taxonomic scope" value="Bacteria"/>
</dbReference>
<gene>
    <name evidence="1" type="ORF">C427_3887</name>
</gene>
<keyword evidence="2" id="KW-1185">Reference proteome</keyword>
<evidence type="ECO:0000313" key="1">
    <source>
        <dbReference type="EMBL" id="AGH45992.1"/>
    </source>
</evidence>
<dbReference type="Proteomes" id="UP000011864">
    <property type="component" value="Chromosome"/>
</dbReference>
<evidence type="ECO:0000313" key="2">
    <source>
        <dbReference type="Proteomes" id="UP000011864"/>
    </source>
</evidence>
<accession>M4S5U6</accession>
<sequence length="43" mass="4868">MLIAFSPARDATLKTCKQLTYEQRCQIYALSKTGMSQNKISNN</sequence>
<dbReference type="KEGG" id="gps:C427_3887"/>
<protein>
    <submittedName>
        <fullName evidence="1">Integrase catalytic subunit</fullName>
    </submittedName>
</protein>
<dbReference type="AlphaFoldDB" id="M4S5U6"/>